<dbReference type="SUPFAM" id="SSF53335">
    <property type="entry name" value="S-adenosyl-L-methionine-dependent methyltransferases"/>
    <property type="match status" value="1"/>
</dbReference>
<keyword evidence="2 7" id="KW-0489">Methyltransferase</keyword>
<evidence type="ECO:0000256" key="3">
    <source>
        <dbReference type="ARBA" id="ARBA00022679"/>
    </source>
</evidence>
<organism>
    <name type="scientific">Saccharolobus islandicus LAL14/1</name>
    <dbReference type="NCBI Taxonomy" id="1241935"/>
    <lineage>
        <taxon>Archaea</taxon>
        <taxon>Thermoproteota</taxon>
        <taxon>Thermoprotei</taxon>
        <taxon>Sulfolobales</taxon>
        <taxon>Sulfolobaceae</taxon>
        <taxon>Saccharolobus</taxon>
    </lineage>
</organism>
<evidence type="ECO:0000313" key="8">
    <source>
        <dbReference type="Proteomes" id="UP000013006"/>
    </source>
</evidence>
<evidence type="ECO:0000313" key="7">
    <source>
        <dbReference type="EMBL" id="AGJ62052.1"/>
    </source>
</evidence>
<dbReference type="Gene3D" id="3.40.50.150">
    <property type="entry name" value="Vaccinia Virus protein VP39"/>
    <property type="match status" value="1"/>
</dbReference>
<dbReference type="PANTHER" id="PTHR33841:SF4">
    <property type="entry name" value="RESTRICTION MODIFICATION SYSTEM DNA SPECIFICITY DOMAIN"/>
    <property type="match status" value="1"/>
</dbReference>
<gene>
    <name evidence="7" type="ORF">SiL_0586</name>
</gene>
<dbReference type="KEGG" id="sic:SiL_0586"/>
<accession>M9U7D3</accession>
<dbReference type="GeneID" id="62368291"/>
<dbReference type="RefSeq" id="WP_015580854.1">
    <property type="nucleotide sequence ID" value="NC_021058.1"/>
</dbReference>
<dbReference type="REBASE" id="64149">
    <property type="entry name" value="M.Sis14ORF586P"/>
</dbReference>
<dbReference type="GO" id="GO:0009007">
    <property type="term" value="F:site-specific DNA-methyltransferase (adenine-specific) activity"/>
    <property type="evidence" value="ECO:0007669"/>
    <property type="project" value="UniProtKB-EC"/>
</dbReference>
<evidence type="ECO:0000256" key="2">
    <source>
        <dbReference type="ARBA" id="ARBA00022603"/>
    </source>
</evidence>
<comment type="catalytic activity">
    <reaction evidence="5">
        <text>a 2'-deoxyadenosine in DNA + S-adenosyl-L-methionine = an N(6)-methyl-2'-deoxyadenosine in DNA + S-adenosyl-L-homocysteine + H(+)</text>
        <dbReference type="Rhea" id="RHEA:15197"/>
        <dbReference type="Rhea" id="RHEA-COMP:12418"/>
        <dbReference type="Rhea" id="RHEA-COMP:12419"/>
        <dbReference type="ChEBI" id="CHEBI:15378"/>
        <dbReference type="ChEBI" id="CHEBI:57856"/>
        <dbReference type="ChEBI" id="CHEBI:59789"/>
        <dbReference type="ChEBI" id="CHEBI:90615"/>
        <dbReference type="ChEBI" id="CHEBI:90616"/>
        <dbReference type="EC" id="2.1.1.72"/>
    </reaction>
</comment>
<dbReference type="InterPro" id="IPR011639">
    <property type="entry name" value="MethylTrfase_TaqI-like_dom"/>
</dbReference>
<evidence type="ECO:0000259" key="6">
    <source>
        <dbReference type="SMART" id="SM00650"/>
    </source>
</evidence>
<evidence type="ECO:0000256" key="5">
    <source>
        <dbReference type="ARBA" id="ARBA00047942"/>
    </source>
</evidence>
<dbReference type="InterPro" id="IPR002052">
    <property type="entry name" value="DNA_methylase_N6_adenine_CS"/>
</dbReference>
<keyword evidence="4" id="KW-0949">S-adenosyl-L-methionine</keyword>
<reference evidence="7 8" key="1">
    <citation type="journal article" date="2013" name="Open Biol.">
        <title>Genomics and genetics of Sulfolobus islandicus LAL14/1, a model hyperthermophilic archaeon.</title>
        <authorList>
            <person name="Jaubert C."/>
            <person name="Danioux C."/>
            <person name="Oberto J."/>
            <person name="Cortez D."/>
            <person name="Bize A."/>
            <person name="Krupovic M."/>
            <person name="She Q."/>
            <person name="Forterre P."/>
            <person name="Prangishvili D."/>
            <person name="Sezonov G."/>
        </authorList>
    </citation>
    <scope>NUCLEOTIDE SEQUENCE [LARGE SCALE GENOMIC DNA]</scope>
    <source>
        <strain evidence="7">LAL14/1</strain>
    </source>
</reference>
<protein>
    <recommendedName>
        <fullName evidence="1">site-specific DNA-methyltransferase (adenine-specific)</fullName>
        <ecNumber evidence="1">2.1.1.72</ecNumber>
    </recommendedName>
</protein>
<dbReference type="Proteomes" id="UP000013006">
    <property type="component" value="Chromosome"/>
</dbReference>
<dbReference type="EMBL" id="CP003928">
    <property type="protein sequence ID" value="AGJ62052.1"/>
    <property type="molecule type" value="Genomic_DNA"/>
</dbReference>
<dbReference type="HOGENOM" id="CLU_1227705_0_0_2"/>
<dbReference type="GO" id="GO:0006304">
    <property type="term" value="P:DNA modification"/>
    <property type="evidence" value="ECO:0007669"/>
    <property type="project" value="InterPro"/>
</dbReference>
<name>M9U7D3_SACIS</name>
<dbReference type="PRINTS" id="PR00507">
    <property type="entry name" value="N12N6MTFRASE"/>
</dbReference>
<dbReference type="InterPro" id="IPR029063">
    <property type="entry name" value="SAM-dependent_MTases_sf"/>
</dbReference>
<dbReference type="AlphaFoldDB" id="M9U7D3"/>
<dbReference type="PANTHER" id="PTHR33841">
    <property type="entry name" value="DNA METHYLTRANSFERASE YEEA-RELATED"/>
    <property type="match status" value="1"/>
</dbReference>
<dbReference type="Pfam" id="PF07669">
    <property type="entry name" value="Eco57I"/>
    <property type="match status" value="1"/>
</dbReference>
<dbReference type="EC" id="2.1.1.72" evidence="1"/>
<dbReference type="InterPro" id="IPR020598">
    <property type="entry name" value="rRNA_Ade_methylase_Trfase_N"/>
</dbReference>
<dbReference type="CDD" id="cd02440">
    <property type="entry name" value="AdoMet_MTases"/>
    <property type="match status" value="1"/>
</dbReference>
<dbReference type="InterPro" id="IPR050953">
    <property type="entry name" value="N4_N6_ade-DNA_methylase"/>
</dbReference>
<sequence>MVSKLFSNPSPNARVLDAGCGEGVFIEAIIKWYSERGIELPEIVGVEIDHKLAERARKKFNNISKVKIIEDDFLTVKEEKLGGEFDYIISNPPYISYEKISPEKRKLYKSIFEAAVGRFDIYMLFFERALNLLKPGGRMVFLTPEKYLYVISAGKLRKLLSRYRVVEIELINAFEGILAYPTITVIEKIPSDNQTIIKNREGKVISVFLPKRRIALVNVHWEFRL</sequence>
<dbReference type="GO" id="GO:0003676">
    <property type="term" value="F:nucleic acid binding"/>
    <property type="evidence" value="ECO:0007669"/>
    <property type="project" value="InterPro"/>
</dbReference>
<dbReference type="SMART" id="SM00650">
    <property type="entry name" value="rADc"/>
    <property type="match status" value="1"/>
</dbReference>
<evidence type="ECO:0000256" key="4">
    <source>
        <dbReference type="ARBA" id="ARBA00022691"/>
    </source>
</evidence>
<evidence type="ECO:0000256" key="1">
    <source>
        <dbReference type="ARBA" id="ARBA00011900"/>
    </source>
</evidence>
<feature type="domain" description="Ribosomal RNA adenine methylase transferase N-terminal" evidence="6">
    <location>
        <begin position="1"/>
        <end position="146"/>
    </location>
</feature>
<dbReference type="GO" id="GO:0000179">
    <property type="term" value="F:rRNA (adenine-N6,N6-)-dimethyltransferase activity"/>
    <property type="evidence" value="ECO:0007669"/>
    <property type="project" value="InterPro"/>
</dbReference>
<keyword evidence="3" id="KW-0808">Transferase</keyword>
<proteinExistence type="predicted"/>
<dbReference type="PROSITE" id="PS00092">
    <property type="entry name" value="N6_MTASE"/>
    <property type="match status" value="1"/>
</dbReference>